<dbReference type="AlphaFoldDB" id="A0ABC8LMR1"/>
<keyword evidence="2" id="KW-1133">Transmembrane helix</keyword>
<dbReference type="EMBL" id="CAKOAT010636265">
    <property type="protein sequence ID" value="CAH8384883.1"/>
    <property type="molecule type" value="Genomic_DNA"/>
</dbReference>
<evidence type="ECO:0000313" key="3">
    <source>
        <dbReference type="EMBL" id="CAH8384883.1"/>
    </source>
</evidence>
<keyword evidence="2" id="KW-0472">Membrane</keyword>
<feature type="region of interest" description="Disordered" evidence="1">
    <location>
        <begin position="111"/>
        <end position="175"/>
    </location>
</feature>
<feature type="transmembrane region" description="Helical" evidence="2">
    <location>
        <begin position="48"/>
        <end position="67"/>
    </location>
</feature>
<keyword evidence="4" id="KW-1185">Reference proteome</keyword>
<reference evidence="3 4" key="1">
    <citation type="submission" date="2022-03" db="EMBL/GenBank/DDBJ databases">
        <authorList>
            <person name="Macdonald S."/>
            <person name="Ahmed S."/>
            <person name="Newling K."/>
        </authorList>
    </citation>
    <scope>NUCLEOTIDE SEQUENCE [LARGE SCALE GENOMIC DNA]</scope>
</reference>
<comment type="caution">
    <text evidence="3">The sequence shown here is derived from an EMBL/GenBank/DDBJ whole genome shotgun (WGS) entry which is preliminary data.</text>
</comment>
<keyword evidence="2" id="KW-0812">Transmembrane</keyword>
<evidence type="ECO:0000313" key="4">
    <source>
        <dbReference type="Proteomes" id="UP001642260"/>
    </source>
</evidence>
<feature type="transmembrane region" description="Helical" evidence="2">
    <location>
        <begin position="12"/>
        <end position="33"/>
    </location>
</feature>
<proteinExistence type="predicted"/>
<gene>
    <name evidence="3" type="ORF">ERUC_LOCUS37366</name>
</gene>
<dbReference type="PANTHER" id="PTHR34947">
    <property type="entry name" value="TRANSMEMBRANE PROTEIN"/>
    <property type="match status" value="1"/>
</dbReference>
<evidence type="ECO:0000256" key="2">
    <source>
        <dbReference type="SAM" id="Phobius"/>
    </source>
</evidence>
<protein>
    <submittedName>
        <fullName evidence="3">Uncharacterized protein</fullName>
    </submittedName>
</protein>
<organism evidence="3 4">
    <name type="scientific">Eruca vesicaria subsp. sativa</name>
    <name type="common">Garden rocket</name>
    <name type="synonym">Eruca sativa</name>
    <dbReference type="NCBI Taxonomy" id="29727"/>
    <lineage>
        <taxon>Eukaryota</taxon>
        <taxon>Viridiplantae</taxon>
        <taxon>Streptophyta</taxon>
        <taxon>Embryophyta</taxon>
        <taxon>Tracheophyta</taxon>
        <taxon>Spermatophyta</taxon>
        <taxon>Magnoliopsida</taxon>
        <taxon>eudicotyledons</taxon>
        <taxon>Gunneridae</taxon>
        <taxon>Pentapetalae</taxon>
        <taxon>rosids</taxon>
        <taxon>malvids</taxon>
        <taxon>Brassicales</taxon>
        <taxon>Brassicaceae</taxon>
        <taxon>Brassiceae</taxon>
        <taxon>Eruca</taxon>
    </lineage>
</organism>
<sequence length="203" mass="23986">MDRIKPEFMKKLTKFIVISIWVSSLLVTHNFYLCKLTIQLVTHAVDKMYMFLVCNGLLVFVAKYSGLISSSNSVEESTTDQTFDDHRDFDGYDEMMKLEYYSVHERRTKTFLTEEVSTQDQETEEEKEGHEDEEEEEEEEESDEPLANNGDLEEECDINGETREEEDDVGMVTEEDMNKKFDEFIRKMKEELRIEARRQLILV</sequence>
<dbReference type="PANTHER" id="PTHR34947:SF6">
    <property type="entry name" value="GENOME ASSEMBLY, CHROMOSOME: A05"/>
    <property type="match status" value="1"/>
</dbReference>
<evidence type="ECO:0000256" key="1">
    <source>
        <dbReference type="SAM" id="MobiDB-lite"/>
    </source>
</evidence>
<feature type="compositionally biased region" description="Acidic residues" evidence="1">
    <location>
        <begin position="151"/>
        <end position="175"/>
    </location>
</feature>
<name>A0ABC8LMR1_ERUVS</name>
<feature type="compositionally biased region" description="Acidic residues" evidence="1">
    <location>
        <begin position="121"/>
        <end position="144"/>
    </location>
</feature>
<accession>A0ABC8LMR1</accession>
<dbReference type="Proteomes" id="UP001642260">
    <property type="component" value="Unassembled WGS sequence"/>
</dbReference>